<evidence type="ECO:0000313" key="5">
    <source>
        <dbReference type="Proteomes" id="UP000199577"/>
    </source>
</evidence>
<evidence type="ECO:0000256" key="1">
    <source>
        <dbReference type="PROSITE-ProRule" id="PRU00169"/>
    </source>
</evidence>
<dbReference type="OrthoDB" id="2168082at2"/>
<dbReference type="SUPFAM" id="SSF52172">
    <property type="entry name" value="CheY-like"/>
    <property type="match status" value="1"/>
</dbReference>
<accession>A0A1I1KN72</accession>
<gene>
    <name evidence="4" type="ORF">SAMN05421747_116102</name>
</gene>
<dbReference type="PANTHER" id="PTHR37299">
    <property type="entry name" value="TRANSCRIPTIONAL REGULATOR-RELATED"/>
    <property type="match status" value="1"/>
</dbReference>
<dbReference type="PROSITE" id="PS50930">
    <property type="entry name" value="HTH_LYTTR"/>
    <property type="match status" value="1"/>
</dbReference>
<dbReference type="STRING" id="623281.SAMN05421747_116102"/>
<dbReference type="Gene3D" id="3.40.50.2300">
    <property type="match status" value="1"/>
</dbReference>
<dbReference type="InterPro" id="IPR046947">
    <property type="entry name" value="LytR-like"/>
</dbReference>
<evidence type="ECO:0000259" key="2">
    <source>
        <dbReference type="PROSITE" id="PS50110"/>
    </source>
</evidence>
<dbReference type="SMART" id="SM00448">
    <property type="entry name" value="REC"/>
    <property type="match status" value="1"/>
</dbReference>
<feature type="domain" description="HTH LytTR-type" evidence="3">
    <location>
        <begin position="136"/>
        <end position="233"/>
    </location>
</feature>
<feature type="domain" description="Response regulatory" evidence="2">
    <location>
        <begin position="4"/>
        <end position="115"/>
    </location>
</feature>
<dbReference type="SMART" id="SM00850">
    <property type="entry name" value="LytTR"/>
    <property type="match status" value="1"/>
</dbReference>
<dbReference type="GO" id="GO:0000156">
    <property type="term" value="F:phosphorelay response regulator activity"/>
    <property type="evidence" value="ECO:0007669"/>
    <property type="project" value="InterPro"/>
</dbReference>
<evidence type="ECO:0000313" key="4">
    <source>
        <dbReference type="EMBL" id="SFC62249.1"/>
    </source>
</evidence>
<dbReference type="RefSeq" id="WP_090974551.1">
    <property type="nucleotide sequence ID" value="NZ_FOLL01000016.1"/>
</dbReference>
<dbReference type="EMBL" id="FOLL01000016">
    <property type="protein sequence ID" value="SFC62249.1"/>
    <property type="molecule type" value="Genomic_DNA"/>
</dbReference>
<organism evidence="4 5">
    <name type="scientific">Parapedobacter composti</name>
    <dbReference type="NCBI Taxonomy" id="623281"/>
    <lineage>
        <taxon>Bacteria</taxon>
        <taxon>Pseudomonadati</taxon>
        <taxon>Bacteroidota</taxon>
        <taxon>Sphingobacteriia</taxon>
        <taxon>Sphingobacteriales</taxon>
        <taxon>Sphingobacteriaceae</taxon>
        <taxon>Parapedobacter</taxon>
    </lineage>
</organism>
<keyword evidence="5" id="KW-1185">Reference proteome</keyword>
<dbReference type="Pfam" id="PF04397">
    <property type="entry name" value="LytTR"/>
    <property type="match status" value="1"/>
</dbReference>
<dbReference type="AlphaFoldDB" id="A0A1I1KN72"/>
<evidence type="ECO:0000259" key="3">
    <source>
        <dbReference type="PROSITE" id="PS50930"/>
    </source>
</evidence>
<dbReference type="InterPro" id="IPR001789">
    <property type="entry name" value="Sig_transdc_resp-reg_receiver"/>
</dbReference>
<feature type="modified residue" description="4-aspartylphosphate" evidence="1">
    <location>
        <position position="55"/>
    </location>
</feature>
<keyword evidence="1" id="KW-0597">Phosphoprotein</keyword>
<protein>
    <submittedName>
        <fullName evidence="4">DNA-binding response regulator, LytR/AlgR family</fullName>
    </submittedName>
</protein>
<dbReference type="Pfam" id="PF00072">
    <property type="entry name" value="Response_reg"/>
    <property type="match status" value="1"/>
</dbReference>
<dbReference type="PANTHER" id="PTHR37299:SF1">
    <property type="entry name" value="STAGE 0 SPORULATION PROTEIN A HOMOLOG"/>
    <property type="match status" value="1"/>
</dbReference>
<dbReference type="GO" id="GO:0003677">
    <property type="term" value="F:DNA binding"/>
    <property type="evidence" value="ECO:0007669"/>
    <property type="project" value="UniProtKB-KW"/>
</dbReference>
<reference evidence="4 5" key="1">
    <citation type="submission" date="2016-10" db="EMBL/GenBank/DDBJ databases">
        <authorList>
            <person name="de Groot N.N."/>
        </authorList>
    </citation>
    <scope>NUCLEOTIDE SEQUENCE [LARGE SCALE GENOMIC DNA]</scope>
    <source>
        <strain evidence="4 5">DSM 22900</strain>
    </source>
</reference>
<dbReference type="InterPro" id="IPR011006">
    <property type="entry name" value="CheY-like_superfamily"/>
</dbReference>
<dbReference type="InterPro" id="IPR007492">
    <property type="entry name" value="LytTR_DNA-bd_dom"/>
</dbReference>
<dbReference type="Proteomes" id="UP000199577">
    <property type="component" value="Unassembled WGS sequence"/>
</dbReference>
<name>A0A1I1KN72_9SPHI</name>
<keyword evidence="4" id="KW-0238">DNA-binding</keyword>
<dbReference type="Gene3D" id="2.40.50.1020">
    <property type="entry name" value="LytTr DNA-binding domain"/>
    <property type="match status" value="1"/>
</dbReference>
<sequence>MAYRCIIIDDDEIDRLTVQAFARRYTFLDIVGVYDSPAVALKEIEATRPQVLLLDIDMGEISGLQLRRELIDTEACIFITSYPDYAVESFELAALDFLVKPLAAERFAVSMQRLEEYLHMRKKSELLDHSLHGDTIFIKDGHQQVKVRSSDILYLEALKDYTTVVTKAKRYHVLASLGNLLKTPSFEGFLRVHRSYAVQPHFIDKMTPSELLIDGVAVPIGRSYKETVRNLIA</sequence>
<dbReference type="PROSITE" id="PS50110">
    <property type="entry name" value="RESPONSE_REGULATORY"/>
    <property type="match status" value="1"/>
</dbReference>
<proteinExistence type="predicted"/>